<feature type="region of interest" description="Disordered" evidence="10">
    <location>
        <begin position="368"/>
        <end position="467"/>
    </location>
</feature>
<dbReference type="Pfam" id="PF05645">
    <property type="entry name" value="RNA_pol_Rpc82"/>
    <property type="match status" value="1"/>
</dbReference>
<dbReference type="OrthoDB" id="272392at2759"/>
<keyword evidence="5 9" id="KW-0240">DNA-directed RNA polymerase</keyword>
<evidence type="ECO:0000259" key="12">
    <source>
        <dbReference type="Pfam" id="PF08221"/>
    </source>
</evidence>
<evidence type="ECO:0000256" key="7">
    <source>
        <dbReference type="ARBA" id="ARBA00023242"/>
    </source>
</evidence>
<dbReference type="InterPro" id="IPR013197">
    <property type="entry name" value="RNA_pol_III_RPC82-rel_HTH"/>
</dbReference>
<dbReference type="Pfam" id="PF22536">
    <property type="entry name" value="WHD_POLR3C"/>
    <property type="match status" value="1"/>
</dbReference>
<evidence type="ECO:0000256" key="2">
    <source>
        <dbReference type="ARBA" id="ARBA00006835"/>
    </source>
</evidence>
<dbReference type="PANTHER" id="PTHR12949:SF0">
    <property type="entry name" value="DNA-DIRECTED RNA POLYMERASE III SUBUNIT RPC3"/>
    <property type="match status" value="1"/>
</dbReference>
<dbReference type="RefSeq" id="XP_031871075.1">
    <property type="nucleotide sequence ID" value="XM_032011382.1"/>
</dbReference>
<feature type="region of interest" description="Disordered" evidence="10">
    <location>
        <begin position="129"/>
        <end position="151"/>
    </location>
</feature>
<comment type="similarity">
    <text evidence="2 9">Belongs to the RNA polymerase beta chain family.</text>
</comment>
<evidence type="ECO:0000313" key="14">
    <source>
        <dbReference type="EMBL" id="RDL38419.1"/>
    </source>
</evidence>
<gene>
    <name evidence="14" type="ORF">BP5553_02759</name>
</gene>
<comment type="function">
    <text evidence="8 9">DNA-dependent RNA polymerase catalyzes the transcription of DNA into RNA using the four ribonucleoside triphosphates as substrates. Specific core component of RNA polymerase III which synthesizes small RNAs, such as 5S rRNA and tRNAs.</text>
</comment>
<dbReference type="InterPro" id="IPR039748">
    <property type="entry name" value="RPC3"/>
</dbReference>
<dbReference type="InterPro" id="IPR008806">
    <property type="entry name" value="RNA_pol_III_Rpc82_C"/>
</dbReference>
<protein>
    <recommendedName>
        <fullName evidence="4 9">DNA-directed RNA polymerase III subunit RPC3</fullName>
        <shortName evidence="9">RNA polymerase III subunit C3</shortName>
    </recommendedName>
</protein>
<organism evidence="14 15">
    <name type="scientific">Venustampulla echinocandica</name>
    <dbReference type="NCBI Taxonomy" id="2656787"/>
    <lineage>
        <taxon>Eukaryota</taxon>
        <taxon>Fungi</taxon>
        <taxon>Dikarya</taxon>
        <taxon>Ascomycota</taxon>
        <taxon>Pezizomycotina</taxon>
        <taxon>Leotiomycetes</taxon>
        <taxon>Helotiales</taxon>
        <taxon>Pleuroascaceae</taxon>
        <taxon>Venustampulla</taxon>
    </lineage>
</organism>
<name>A0A370TSA6_9HELO</name>
<feature type="compositionally biased region" description="Basic and acidic residues" evidence="10">
    <location>
        <begin position="424"/>
        <end position="435"/>
    </location>
</feature>
<dbReference type="InterPro" id="IPR036390">
    <property type="entry name" value="WH_DNA-bd_sf"/>
</dbReference>
<sequence>MSPSQNAVELCALLVNETYGELASRIFTILLRRGRLPVSALSQHTRLTPRQLRHGLAVLVQQNLVYHNSDKDTGLTHYEANHDAAYALVRSGKIMEFVQDKYGPLARDVVHNLLLLGHTQISDLEEAYESKGKDKVNGSGSDRPAVNGMNGHAKSNAVSAGQLHTVLFRLFEAGLIERVIADMFRSPSDTYNQLEKDIMRDSYGGSAKGPKQKDELKSRIRDKLQDMRANGRDWKPNGKKRPLNGEHMNGATKRRRLSHGSGAVNGDPVHEDDGFRLDPNLVLRINYEKCTVILRNQQLVEMARIRIGKTTSQVYEELLSMLEAKIPRCRPDPMIDNPQAEDEVDGPSVSTIEVAAALSRSIRVGEGIGRASDDNTEPATSGQSQSSKKRRASEMEADTKGNLGKDEDASDKRSGVTENGKVPGADHDSDGHSDDPFADSPPSKAKRPKVTFQDKPPKSISADDKDNRMMQVKNHLMLLAGDDCHFIKKCGIRGLGEWCVDFESLVKKMQEIELDQLLLENFGELGHRLARMMRKLGKLDEKQLPNLALVKQRDMRTKLAEMQMAGVVDIQEVPKDSSRGNNARTLFLWYFDPDQVSMALLDRIYKSMSRMLQRLEIERRKAHTILELTERSDLRDQSPEDYLTGAQLNELQAIQRKEEQLLGQIGRLDQLVGVFRDY</sequence>
<dbReference type="AlphaFoldDB" id="A0A370TSA6"/>
<dbReference type="GeneID" id="43595608"/>
<feature type="compositionally biased region" description="Basic and acidic residues" evidence="10">
    <location>
        <begin position="392"/>
        <end position="415"/>
    </location>
</feature>
<dbReference type="STRING" id="2656787.A0A370TSA6"/>
<accession>A0A370TSA6</accession>
<dbReference type="PANTHER" id="PTHR12949">
    <property type="entry name" value="RNA POLYMERASE III DNA DIRECTED -RELATED"/>
    <property type="match status" value="1"/>
</dbReference>
<evidence type="ECO:0000256" key="5">
    <source>
        <dbReference type="ARBA" id="ARBA00022478"/>
    </source>
</evidence>
<evidence type="ECO:0000259" key="13">
    <source>
        <dbReference type="Pfam" id="PF22536"/>
    </source>
</evidence>
<reference evidence="14 15" key="1">
    <citation type="journal article" date="2018" name="IMA Fungus">
        <title>IMA Genome-F 9: Draft genome sequence of Annulohypoxylon stygium, Aspergillus mulundensis, Berkeleyomyces basicola (syn. Thielaviopsis basicola), Ceratocystis smalleyi, two Cercospora beticola strains, Coleophoma cylindrospora, Fusarium fracticaudum, Phialophora cf. hyalina, and Morchella septimelata.</title>
        <authorList>
            <person name="Wingfield B.D."/>
            <person name="Bills G.F."/>
            <person name="Dong Y."/>
            <person name="Huang W."/>
            <person name="Nel W.J."/>
            <person name="Swalarsk-Parry B.S."/>
            <person name="Vaghefi N."/>
            <person name="Wilken P.M."/>
            <person name="An Z."/>
            <person name="de Beer Z.W."/>
            <person name="De Vos L."/>
            <person name="Chen L."/>
            <person name="Duong T.A."/>
            <person name="Gao Y."/>
            <person name="Hammerbacher A."/>
            <person name="Kikkert J.R."/>
            <person name="Li Y."/>
            <person name="Li H."/>
            <person name="Li K."/>
            <person name="Li Q."/>
            <person name="Liu X."/>
            <person name="Ma X."/>
            <person name="Naidoo K."/>
            <person name="Pethybridge S.J."/>
            <person name="Sun J."/>
            <person name="Steenkamp E.T."/>
            <person name="van der Nest M.A."/>
            <person name="van Wyk S."/>
            <person name="Wingfield M.J."/>
            <person name="Xiong C."/>
            <person name="Yue Q."/>
            <person name="Zhang X."/>
        </authorList>
    </citation>
    <scope>NUCLEOTIDE SEQUENCE [LARGE SCALE GENOMIC DNA]</scope>
    <source>
        <strain evidence="14 15">BP 5553</strain>
    </source>
</reference>
<evidence type="ECO:0000256" key="8">
    <source>
        <dbReference type="ARBA" id="ARBA00025127"/>
    </source>
</evidence>
<dbReference type="Proteomes" id="UP000254866">
    <property type="component" value="Unassembled WGS sequence"/>
</dbReference>
<dbReference type="Gene3D" id="1.10.10.10">
    <property type="entry name" value="Winged helix-like DNA-binding domain superfamily/Winged helix DNA-binding domain"/>
    <property type="match status" value="2"/>
</dbReference>
<dbReference type="InterPro" id="IPR036388">
    <property type="entry name" value="WH-like_DNA-bd_sf"/>
</dbReference>
<keyword evidence="15" id="KW-1185">Reference proteome</keyword>
<feature type="compositionally biased region" description="Basic and acidic residues" evidence="10">
    <location>
        <begin position="455"/>
        <end position="467"/>
    </location>
</feature>
<evidence type="ECO:0000256" key="4">
    <source>
        <dbReference type="ARBA" id="ARBA00016689"/>
    </source>
</evidence>
<dbReference type="Pfam" id="PF08221">
    <property type="entry name" value="HTH_9"/>
    <property type="match status" value="1"/>
</dbReference>
<evidence type="ECO:0000256" key="10">
    <source>
        <dbReference type="SAM" id="MobiDB-lite"/>
    </source>
</evidence>
<keyword evidence="6 9" id="KW-0804">Transcription</keyword>
<dbReference type="GO" id="GO:0006351">
    <property type="term" value="P:DNA-templated transcription"/>
    <property type="evidence" value="ECO:0007669"/>
    <property type="project" value="InterPro"/>
</dbReference>
<feature type="region of interest" description="Disordered" evidence="10">
    <location>
        <begin position="225"/>
        <end position="271"/>
    </location>
</feature>
<evidence type="ECO:0000259" key="11">
    <source>
        <dbReference type="Pfam" id="PF05645"/>
    </source>
</evidence>
<dbReference type="GO" id="GO:0003697">
    <property type="term" value="F:single-stranded DNA binding"/>
    <property type="evidence" value="ECO:0007669"/>
    <property type="project" value="UniProtKB-UniRule"/>
</dbReference>
<evidence type="ECO:0000256" key="3">
    <source>
        <dbReference type="ARBA" id="ARBA00011206"/>
    </source>
</evidence>
<feature type="compositionally biased region" description="Basic and acidic residues" evidence="10">
    <location>
        <begin position="225"/>
        <end position="236"/>
    </location>
</feature>
<feature type="compositionally biased region" description="Polar residues" evidence="10">
    <location>
        <begin position="377"/>
        <end position="386"/>
    </location>
</feature>
<evidence type="ECO:0000256" key="9">
    <source>
        <dbReference type="RuleBase" id="RU367076"/>
    </source>
</evidence>
<proteinExistence type="inferred from homology"/>
<feature type="domain" description="RNA polymerase III subunit RPC82-related helix-turn-helix" evidence="12">
    <location>
        <begin position="9"/>
        <end position="65"/>
    </location>
</feature>
<dbReference type="GO" id="GO:0005666">
    <property type="term" value="C:RNA polymerase III complex"/>
    <property type="evidence" value="ECO:0007669"/>
    <property type="project" value="UniProtKB-UniRule"/>
</dbReference>
<evidence type="ECO:0000256" key="6">
    <source>
        <dbReference type="ARBA" id="ARBA00023163"/>
    </source>
</evidence>
<dbReference type="EMBL" id="NPIC01000002">
    <property type="protein sequence ID" value="RDL38419.1"/>
    <property type="molecule type" value="Genomic_DNA"/>
</dbReference>
<keyword evidence="7 9" id="KW-0539">Nucleus</keyword>
<feature type="domain" description="RNA polymerase III Rpc82 C -terminal" evidence="11">
    <location>
        <begin position="167"/>
        <end position="508"/>
    </location>
</feature>
<comment type="subunit">
    <text evidence="3 9">Component of the RNA polymerase III (Pol III) complex consisting of 17 subunits.</text>
</comment>
<comment type="caution">
    <text evidence="14">The sequence shown here is derived from an EMBL/GenBank/DDBJ whole genome shotgun (WGS) entry which is preliminary data.</text>
</comment>
<comment type="subcellular location">
    <subcellularLocation>
        <location evidence="1 9">Nucleus</location>
    </subcellularLocation>
</comment>
<dbReference type="SUPFAM" id="SSF46785">
    <property type="entry name" value="Winged helix' DNA-binding domain"/>
    <property type="match status" value="1"/>
</dbReference>
<dbReference type="InterPro" id="IPR055207">
    <property type="entry name" value="POLR3C_WHD"/>
</dbReference>
<evidence type="ECO:0000256" key="1">
    <source>
        <dbReference type="ARBA" id="ARBA00004123"/>
    </source>
</evidence>
<evidence type="ECO:0000313" key="15">
    <source>
        <dbReference type="Proteomes" id="UP000254866"/>
    </source>
</evidence>
<feature type="domain" description="DNA-directed RNA polymerase III subunit RPC3 winged-helix" evidence="13">
    <location>
        <begin position="515"/>
        <end position="590"/>
    </location>
</feature>